<dbReference type="InterPro" id="IPR006048">
    <property type="entry name" value="A-amylase/branching_C"/>
</dbReference>
<dbReference type="PANTHER" id="PTHR43651">
    <property type="entry name" value="1,4-ALPHA-GLUCAN-BRANCHING ENZYME"/>
    <property type="match status" value="1"/>
</dbReference>
<evidence type="ECO:0000256" key="1">
    <source>
        <dbReference type="ARBA" id="ARBA00000826"/>
    </source>
</evidence>
<evidence type="ECO:0000256" key="7">
    <source>
        <dbReference type="PIRSR" id="PIRSR000463-1"/>
    </source>
</evidence>
<organism evidence="9 10">
    <name type="scientific">Aeoliella mucimassa</name>
    <dbReference type="NCBI Taxonomy" id="2527972"/>
    <lineage>
        <taxon>Bacteria</taxon>
        <taxon>Pseudomonadati</taxon>
        <taxon>Planctomycetota</taxon>
        <taxon>Planctomycetia</taxon>
        <taxon>Pirellulales</taxon>
        <taxon>Lacipirellulaceae</taxon>
        <taxon>Aeoliella</taxon>
    </lineage>
</organism>
<evidence type="ECO:0000256" key="3">
    <source>
        <dbReference type="ARBA" id="ARBA00009000"/>
    </source>
</evidence>
<keyword evidence="9" id="KW-0328">Glycosyltransferase</keyword>
<dbReference type="SUPFAM" id="SSF81296">
    <property type="entry name" value="E set domains"/>
    <property type="match status" value="1"/>
</dbReference>
<dbReference type="GO" id="GO:0003844">
    <property type="term" value="F:1,4-alpha-glucan branching enzyme activity"/>
    <property type="evidence" value="ECO:0007669"/>
    <property type="project" value="UniProtKB-EC"/>
</dbReference>
<evidence type="ECO:0000256" key="4">
    <source>
        <dbReference type="ARBA" id="ARBA00012541"/>
    </source>
</evidence>
<dbReference type="OrthoDB" id="9800174at2"/>
<dbReference type="InterPro" id="IPR013783">
    <property type="entry name" value="Ig-like_fold"/>
</dbReference>
<dbReference type="Gene3D" id="3.20.20.80">
    <property type="entry name" value="Glycosidases"/>
    <property type="match status" value="1"/>
</dbReference>
<dbReference type="GO" id="GO:0004553">
    <property type="term" value="F:hydrolase activity, hydrolyzing O-glycosyl compounds"/>
    <property type="evidence" value="ECO:0007669"/>
    <property type="project" value="InterPro"/>
</dbReference>
<dbReference type="Gene3D" id="2.60.40.1180">
    <property type="entry name" value="Golgi alpha-mannosidase II"/>
    <property type="match status" value="1"/>
</dbReference>
<name>A0A518AI06_9BACT</name>
<sequence length="599" mass="68326">MLLDERIGAHLTGQGCFFRVWAPHAERLRLLLQQGERWQPHEPAREIDMQRAANGYWSTTVPEVKPGTLYRFEVTYQGRTTQRLDPAARDVVSSALTRADGNSENASIVVENKPYPWEPFKTPGFENFLIYQLHIGSFAGRNDHFNKPIATFGDVEAKFDYIRSLGFNTVQPLPVQEFAFDRSWGYNPASYFAPESAYGSPSELKHFVNTAHSKGLAVIFDVVYNHAGPGDNVLWQYDGYEHEGGVYFEGGGMTPWGRGPAWWKWEVQDFFYQNARMYFEEYHADGLRFDATTMINGNYLRNVLWRLRQDFPEKYLIAEHLPAHPWIITAGNFNATWHASAHHETQRALVGDQTVDRLLGAMNPEPFEHSWNLVNYLLGSHDDIGDANNGDAENGHRDWDHRHRYLVDLLGGRHNKWARAKCRLAWALNVTMPGTPMCFMGSECMLASPHVAWGYWHDGVDQWGDHRFDWHTAGDALGLEMRRLVAAANTVRWENAALRCDDYNVVHVDRENCVIAFTREFYDNRVLVVVNAGDRNFTNKSYQVGTGSLAGEFKEILCTQEKRYGGWDNAGNGSAELTGEDGHLNINLPQWSVLVFNAK</sequence>
<reference evidence="9 10" key="1">
    <citation type="submission" date="2019-02" db="EMBL/GenBank/DDBJ databases">
        <title>Deep-cultivation of Planctomycetes and their phenomic and genomic characterization uncovers novel biology.</title>
        <authorList>
            <person name="Wiegand S."/>
            <person name="Jogler M."/>
            <person name="Boedeker C."/>
            <person name="Pinto D."/>
            <person name="Vollmers J."/>
            <person name="Rivas-Marin E."/>
            <person name="Kohn T."/>
            <person name="Peeters S.H."/>
            <person name="Heuer A."/>
            <person name="Rast P."/>
            <person name="Oberbeckmann S."/>
            <person name="Bunk B."/>
            <person name="Jeske O."/>
            <person name="Meyerdierks A."/>
            <person name="Storesund J.E."/>
            <person name="Kallscheuer N."/>
            <person name="Luecker S."/>
            <person name="Lage O.M."/>
            <person name="Pohl T."/>
            <person name="Merkel B.J."/>
            <person name="Hornburger P."/>
            <person name="Mueller R.-W."/>
            <person name="Bruemmer F."/>
            <person name="Labrenz M."/>
            <person name="Spormann A.M."/>
            <person name="Op den Camp H."/>
            <person name="Overmann J."/>
            <person name="Amann R."/>
            <person name="Jetten M.S.M."/>
            <person name="Mascher T."/>
            <person name="Medema M.H."/>
            <person name="Devos D.P."/>
            <person name="Kaster A.-K."/>
            <person name="Ovreas L."/>
            <person name="Rohde M."/>
            <person name="Galperin M.Y."/>
            <person name="Jogler C."/>
        </authorList>
    </citation>
    <scope>NUCLEOTIDE SEQUENCE [LARGE SCALE GENOMIC DNA]</scope>
    <source>
        <strain evidence="9 10">Pan181</strain>
    </source>
</reference>
<dbReference type="Pfam" id="PF00128">
    <property type="entry name" value="Alpha-amylase"/>
    <property type="match status" value="1"/>
</dbReference>
<dbReference type="KEGG" id="amuc:Pan181_04850"/>
<comment type="catalytic activity">
    <reaction evidence="1">
        <text>Transfers a segment of a (1-&gt;4)-alpha-D-glucan chain to a primary hydroxy group in a similar glucan chain.</text>
        <dbReference type="EC" id="2.4.1.18"/>
    </reaction>
</comment>
<dbReference type="InterPro" id="IPR014756">
    <property type="entry name" value="Ig_E-set"/>
</dbReference>
<feature type="active site" description="Nucleophile" evidence="7">
    <location>
        <position position="290"/>
    </location>
</feature>
<comment type="similarity">
    <text evidence="3">Belongs to the glycosyl hydrolase 13 family. GlgB subfamily.</text>
</comment>
<dbReference type="Gene3D" id="2.60.40.10">
    <property type="entry name" value="Immunoglobulins"/>
    <property type="match status" value="1"/>
</dbReference>
<dbReference type="PANTHER" id="PTHR43651:SF11">
    <property type="entry name" value="MALTO-OLIGOSYLTREHALOSE TREHALOHYDROLASE"/>
    <property type="match status" value="1"/>
</dbReference>
<proteinExistence type="inferred from homology"/>
<dbReference type="SUPFAM" id="SSF51011">
    <property type="entry name" value="Glycosyl hydrolase domain"/>
    <property type="match status" value="1"/>
</dbReference>
<evidence type="ECO:0000256" key="2">
    <source>
        <dbReference type="ARBA" id="ARBA00002953"/>
    </source>
</evidence>
<evidence type="ECO:0000256" key="6">
    <source>
        <dbReference type="ARBA" id="ARBA00023277"/>
    </source>
</evidence>
<dbReference type="EMBL" id="CP036278">
    <property type="protein sequence ID" value="QDU54304.1"/>
    <property type="molecule type" value="Genomic_DNA"/>
</dbReference>
<dbReference type="PIRSF" id="PIRSF000463">
    <property type="entry name" value="GlgB"/>
    <property type="match status" value="1"/>
</dbReference>
<dbReference type="SUPFAM" id="SSF51445">
    <property type="entry name" value="(Trans)glycosidases"/>
    <property type="match status" value="1"/>
</dbReference>
<feature type="domain" description="Glycosyl hydrolase family 13 catalytic" evidence="8">
    <location>
        <begin position="132"/>
        <end position="488"/>
    </location>
</feature>
<dbReference type="InterPro" id="IPR013780">
    <property type="entry name" value="Glyco_hydro_b"/>
</dbReference>
<dbReference type="InterPro" id="IPR004193">
    <property type="entry name" value="Glyco_hydro_13_N"/>
</dbReference>
<dbReference type="Proteomes" id="UP000315750">
    <property type="component" value="Chromosome"/>
</dbReference>
<dbReference type="GO" id="GO:0043169">
    <property type="term" value="F:cation binding"/>
    <property type="evidence" value="ECO:0007669"/>
    <property type="project" value="InterPro"/>
</dbReference>
<dbReference type="Pfam" id="PF02806">
    <property type="entry name" value="Alpha-amylase_C"/>
    <property type="match status" value="1"/>
</dbReference>
<dbReference type="AlphaFoldDB" id="A0A518AI06"/>
<feature type="active site" description="Proton donor" evidence="7">
    <location>
        <position position="319"/>
    </location>
</feature>
<accession>A0A518AI06</accession>
<dbReference type="Pfam" id="PF02922">
    <property type="entry name" value="CBM_48"/>
    <property type="match status" value="1"/>
</dbReference>
<dbReference type="SMART" id="SM00642">
    <property type="entry name" value="Aamy"/>
    <property type="match status" value="1"/>
</dbReference>
<comment type="function">
    <text evidence="2">Catalyzes the formation of the alpha-1,6-glucosidic linkages in glycogen by scission of a 1,4-alpha-linked oligosaccharide from growing alpha-1,4-glucan chains and the subsequent attachment of the oligosaccharide to the alpha-1,6 position.</text>
</comment>
<evidence type="ECO:0000313" key="9">
    <source>
        <dbReference type="EMBL" id="QDU54304.1"/>
    </source>
</evidence>
<dbReference type="InterPro" id="IPR037439">
    <property type="entry name" value="Branching_enzy"/>
</dbReference>
<keyword evidence="6" id="KW-0119">Carbohydrate metabolism</keyword>
<keyword evidence="5 9" id="KW-0808">Transferase</keyword>
<evidence type="ECO:0000256" key="5">
    <source>
        <dbReference type="ARBA" id="ARBA00022679"/>
    </source>
</evidence>
<dbReference type="EC" id="2.4.1.18" evidence="4"/>
<gene>
    <name evidence="9" type="primary">glgB_1</name>
    <name evidence="9" type="ORF">Pan181_04850</name>
</gene>
<dbReference type="CDD" id="cd02853">
    <property type="entry name" value="E_set_MTHase_like_N"/>
    <property type="match status" value="1"/>
</dbReference>
<dbReference type="GO" id="GO:0005978">
    <property type="term" value="P:glycogen biosynthetic process"/>
    <property type="evidence" value="ECO:0007669"/>
    <property type="project" value="InterPro"/>
</dbReference>
<dbReference type="InterPro" id="IPR017853">
    <property type="entry name" value="GH"/>
</dbReference>
<dbReference type="InterPro" id="IPR006047">
    <property type="entry name" value="GH13_cat_dom"/>
</dbReference>
<protein>
    <recommendedName>
        <fullName evidence="4">1,4-alpha-glucan branching enzyme</fullName>
        <ecNumber evidence="4">2.4.1.18</ecNumber>
    </recommendedName>
</protein>
<evidence type="ECO:0000313" key="10">
    <source>
        <dbReference type="Proteomes" id="UP000315750"/>
    </source>
</evidence>
<evidence type="ECO:0000259" key="8">
    <source>
        <dbReference type="SMART" id="SM00642"/>
    </source>
</evidence>
<keyword evidence="10" id="KW-1185">Reference proteome</keyword>
<dbReference type="RefSeq" id="WP_145245301.1">
    <property type="nucleotide sequence ID" value="NZ_CP036278.1"/>
</dbReference>